<feature type="non-terminal residue" evidence="1">
    <location>
        <position position="1"/>
    </location>
</feature>
<reference evidence="1" key="1">
    <citation type="submission" date="2022-06" db="EMBL/GenBank/DDBJ databases">
        <title>Phylogenomic reconstructions and comparative analyses of Kickxellomycotina fungi.</title>
        <authorList>
            <person name="Reynolds N.K."/>
            <person name="Stajich J.E."/>
            <person name="Barry K."/>
            <person name="Grigoriev I.V."/>
            <person name="Crous P."/>
            <person name="Smith M.E."/>
        </authorList>
    </citation>
    <scope>NUCLEOTIDE SEQUENCE</scope>
    <source>
        <strain evidence="1">RSA 2271</strain>
    </source>
</reference>
<proteinExistence type="predicted"/>
<name>A0ACC1HTI9_9FUNG</name>
<keyword evidence="2" id="KW-1185">Reference proteome</keyword>
<evidence type="ECO:0000313" key="1">
    <source>
        <dbReference type="EMBL" id="KAJ1678655.1"/>
    </source>
</evidence>
<dbReference type="EMBL" id="JAMZIH010000963">
    <property type="protein sequence ID" value="KAJ1678655.1"/>
    <property type="molecule type" value="Genomic_DNA"/>
</dbReference>
<organism evidence="1 2">
    <name type="scientific">Spiromyces aspiralis</name>
    <dbReference type="NCBI Taxonomy" id="68401"/>
    <lineage>
        <taxon>Eukaryota</taxon>
        <taxon>Fungi</taxon>
        <taxon>Fungi incertae sedis</taxon>
        <taxon>Zoopagomycota</taxon>
        <taxon>Kickxellomycotina</taxon>
        <taxon>Kickxellomycetes</taxon>
        <taxon>Kickxellales</taxon>
        <taxon>Kickxellaceae</taxon>
        <taxon>Spiromyces</taxon>
    </lineage>
</organism>
<protein>
    <submittedName>
        <fullName evidence="1">Uncharacterized protein</fullName>
    </submittedName>
</protein>
<accession>A0ACC1HTI9</accession>
<dbReference type="Proteomes" id="UP001145114">
    <property type="component" value="Unassembled WGS sequence"/>
</dbReference>
<comment type="caution">
    <text evidence="1">The sequence shown here is derived from an EMBL/GenBank/DDBJ whole genome shotgun (WGS) entry which is preliminary data.</text>
</comment>
<sequence>PKEVQKPLLVMIMGFIAIFCNLLSLALLMGHLHGPGHHHHHHDSEKCPDHLHGEKIPQHNDGHHNVKGILIHVMGDTLTNLVVIASGAIIWKVHSPHVHLSDSVPSILINIWLAAMGCRLTYLTLKMLFHPLDAKTKDLIVHDISAIDGVRSVHSFNEYRITESKIQVSLHYAVDFAALCELAQQVSFDDPALPRTPSSRSSRASTAPCEPALPSALPVSLPSPDAGSKLASGVELPREPPQSLANRSSNSLPTVVSAPDPSADNSSDFELVKITSENIHTVKCLIALRKVTWQIFCVLRGKYHIHRLTIQPCIADMEKIVTRQLFLSGARTSLDPTCLDNSANSAVSAEHGPVTQTLLCSTFIDQSMVDQEPHLQPLLPGQCNCCEVPSSAGLSAVFERDSRGFLDYLFKPPRIY</sequence>
<evidence type="ECO:0000313" key="2">
    <source>
        <dbReference type="Proteomes" id="UP001145114"/>
    </source>
</evidence>
<gene>
    <name evidence="1" type="ORF">EV182_003612</name>
</gene>